<dbReference type="InterPro" id="IPR051604">
    <property type="entry name" value="Ergot_Alk_Oxidoreductase"/>
</dbReference>
<comment type="caution">
    <text evidence="2">The sequence shown here is derived from an EMBL/GenBank/DDBJ whole genome shotgun (WGS) entry which is preliminary data.</text>
</comment>
<keyword evidence="3" id="KW-1185">Reference proteome</keyword>
<dbReference type="EMBL" id="JACDUR010000007">
    <property type="protein sequence ID" value="MBA2895619.1"/>
    <property type="molecule type" value="Genomic_DNA"/>
</dbReference>
<feature type="domain" description="NmrA-like" evidence="1">
    <location>
        <begin position="2"/>
        <end position="214"/>
    </location>
</feature>
<dbReference type="AlphaFoldDB" id="A0A7W0CR20"/>
<name>A0A7W0CR20_9ACTN</name>
<evidence type="ECO:0000313" key="3">
    <source>
        <dbReference type="Proteomes" id="UP000530928"/>
    </source>
</evidence>
<dbReference type="Proteomes" id="UP000530928">
    <property type="component" value="Unassembled WGS sequence"/>
</dbReference>
<dbReference type="RefSeq" id="WP_181614339.1">
    <property type="nucleotide sequence ID" value="NZ_BAABAM010000011.1"/>
</dbReference>
<accession>A0A7W0CR20</accession>
<protein>
    <submittedName>
        <fullName evidence="2">Uncharacterized protein YbjT (DUF2867 family)</fullName>
    </submittedName>
</protein>
<dbReference type="Pfam" id="PF05368">
    <property type="entry name" value="NmrA"/>
    <property type="match status" value="1"/>
</dbReference>
<dbReference type="PANTHER" id="PTHR43162">
    <property type="match status" value="1"/>
</dbReference>
<reference evidence="2 3" key="1">
    <citation type="submission" date="2020-07" db="EMBL/GenBank/DDBJ databases">
        <title>Genomic Encyclopedia of Type Strains, Phase IV (KMG-IV): sequencing the most valuable type-strain genomes for metagenomic binning, comparative biology and taxonomic classification.</title>
        <authorList>
            <person name="Goeker M."/>
        </authorList>
    </citation>
    <scope>NUCLEOTIDE SEQUENCE [LARGE SCALE GENOMIC DNA]</scope>
    <source>
        <strain evidence="2 3">DSM 45533</strain>
    </source>
</reference>
<organism evidence="2 3">
    <name type="scientific">Nonomuraea soli</name>
    <dbReference type="NCBI Taxonomy" id="1032476"/>
    <lineage>
        <taxon>Bacteria</taxon>
        <taxon>Bacillati</taxon>
        <taxon>Actinomycetota</taxon>
        <taxon>Actinomycetes</taxon>
        <taxon>Streptosporangiales</taxon>
        <taxon>Streptosporangiaceae</taxon>
        <taxon>Nonomuraea</taxon>
    </lineage>
</organism>
<evidence type="ECO:0000259" key="1">
    <source>
        <dbReference type="Pfam" id="PF05368"/>
    </source>
</evidence>
<dbReference type="InterPro" id="IPR036291">
    <property type="entry name" value="NAD(P)-bd_dom_sf"/>
</dbReference>
<dbReference type="Gene3D" id="3.40.50.720">
    <property type="entry name" value="NAD(P)-binding Rossmann-like Domain"/>
    <property type="match status" value="1"/>
</dbReference>
<dbReference type="SUPFAM" id="SSF51735">
    <property type="entry name" value="NAD(P)-binding Rossmann-fold domains"/>
    <property type="match status" value="1"/>
</dbReference>
<proteinExistence type="predicted"/>
<dbReference type="InterPro" id="IPR008030">
    <property type="entry name" value="NmrA-like"/>
</dbReference>
<sequence>MTILVTGATGTVGRSVVEQLVARGEKVRALTRDPAAASFPDGVEVARGDLSDPAGLAPAFEGVTAVHLYTLNGTEALETGAEIVALAVKAGVRRATVLSSWEENSVEEALRASDLPWTQLQGVEFMNNAYIDWADSIAAEGVVRVFGNQPSAVVHEADIAAVAVAALTGPGHEGEVYMITGPEALTTEERVRILGRAMGRELRFEQLTEQQLRDQMASWGAEPDYIEFAVQLGLNMPEAGKTVLPTVEAVTGRPARTFARWAAENADRFRDHQVQQAAW</sequence>
<dbReference type="Gene3D" id="3.90.25.10">
    <property type="entry name" value="UDP-galactose 4-epimerase, domain 1"/>
    <property type="match status" value="1"/>
</dbReference>
<gene>
    <name evidence="2" type="ORF">HNR30_007005</name>
</gene>
<evidence type="ECO:0000313" key="2">
    <source>
        <dbReference type="EMBL" id="MBA2895619.1"/>
    </source>
</evidence>
<dbReference type="PANTHER" id="PTHR43162:SF1">
    <property type="entry name" value="PRESTALK A DIFFERENTIATION PROTEIN A"/>
    <property type="match status" value="1"/>
</dbReference>